<dbReference type="GO" id="GO:0009306">
    <property type="term" value="P:protein secretion"/>
    <property type="evidence" value="ECO:0007669"/>
    <property type="project" value="InterPro"/>
</dbReference>
<dbReference type="InterPro" id="IPR006135">
    <property type="entry name" value="T3SS_substrate_exporter"/>
</dbReference>
<evidence type="ECO:0000256" key="1">
    <source>
        <dbReference type="ARBA" id="ARBA00010690"/>
    </source>
</evidence>
<evidence type="ECO:0000256" key="5">
    <source>
        <dbReference type="SAM" id="MobiDB-lite"/>
    </source>
</evidence>
<dbReference type="GO" id="GO:0005886">
    <property type="term" value="C:plasma membrane"/>
    <property type="evidence" value="ECO:0007669"/>
    <property type="project" value="TreeGrafter"/>
</dbReference>
<dbReference type="Gene3D" id="3.40.1690.10">
    <property type="entry name" value="secretion proteins EscU"/>
    <property type="match status" value="1"/>
</dbReference>
<comment type="caution">
    <text evidence="6">The sequence shown here is derived from an EMBL/GenBank/DDBJ whole genome shotgun (WGS) entry which is preliminary data.</text>
</comment>
<dbReference type="RefSeq" id="WP_103446514.1">
    <property type="nucleotide sequence ID" value="NZ_MINH01000019.1"/>
</dbReference>
<reference evidence="6 7" key="2">
    <citation type="submission" date="2018-03" db="EMBL/GenBank/DDBJ databases">
        <title>Draft genome of Pseudomonas putida strain KH-21-114.</title>
        <authorList>
            <person name="Yoshizawa S."/>
            <person name="Khan N.H."/>
            <person name="Nishimura M."/>
            <person name="Chiura H.X."/>
            <person name="Ogura Y."/>
            <person name="Hayashi T."/>
            <person name="Kogure K."/>
        </authorList>
    </citation>
    <scope>NUCLEOTIDE SEQUENCE [LARGE SCALE GENOMIC DNA]</scope>
    <source>
        <strain evidence="6 7">KH-21-114</strain>
    </source>
</reference>
<accession>A0A2S3X2I1</accession>
<reference evidence="6 7" key="1">
    <citation type="submission" date="2016-08" db="EMBL/GenBank/DDBJ databases">
        <authorList>
            <person name="Seilhamer J.J."/>
        </authorList>
    </citation>
    <scope>NUCLEOTIDE SEQUENCE [LARGE SCALE GENOMIC DNA]</scope>
    <source>
        <strain evidence="6 7">KH-21-114</strain>
    </source>
</reference>
<keyword evidence="3" id="KW-0813">Transport</keyword>
<evidence type="ECO:0000256" key="4">
    <source>
        <dbReference type="ARBA" id="ARBA00025078"/>
    </source>
</evidence>
<keyword evidence="6" id="KW-0966">Cell projection</keyword>
<evidence type="ECO:0000256" key="3">
    <source>
        <dbReference type="ARBA" id="ARBA00023225"/>
    </source>
</evidence>
<keyword evidence="6" id="KW-0282">Flagellum</keyword>
<proteinExistence type="inferred from homology"/>
<evidence type="ECO:0000256" key="2">
    <source>
        <dbReference type="ARBA" id="ARBA00021622"/>
    </source>
</evidence>
<dbReference type="OrthoDB" id="5244399at2"/>
<keyword evidence="3" id="KW-1006">Bacterial flagellum protein export</keyword>
<comment type="function">
    <text evidence="4">Required for formation of the rod structure in the basal body of the flagellar apparatus. Together with FliI and FliH, may constitute the export apparatus of flagellin.</text>
</comment>
<evidence type="ECO:0000313" key="7">
    <source>
        <dbReference type="Proteomes" id="UP000237230"/>
    </source>
</evidence>
<keyword evidence="3" id="KW-0653">Protein transport</keyword>
<dbReference type="EMBL" id="MINH01000019">
    <property type="protein sequence ID" value="POG09683.1"/>
    <property type="molecule type" value="Genomic_DNA"/>
</dbReference>
<organism evidence="6 7">
    <name type="scientific">Pseudomonas putida</name>
    <name type="common">Arthrobacter siderocapsulatus</name>
    <dbReference type="NCBI Taxonomy" id="303"/>
    <lineage>
        <taxon>Bacteria</taxon>
        <taxon>Pseudomonadati</taxon>
        <taxon>Pseudomonadota</taxon>
        <taxon>Gammaproteobacteria</taxon>
        <taxon>Pseudomonadales</taxon>
        <taxon>Pseudomonadaceae</taxon>
        <taxon>Pseudomonas</taxon>
    </lineage>
</organism>
<dbReference type="SUPFAM" id="SSF160544">
    <property type="entry name" value="EscU C-terminal domain-like"/>
    <property type="match status" value="1"/>
</dbReference>
<comment type="similarity">
    <text evidence="1">Belongs to the type III secretion exporter family.</text>
</comment>
<feature type="region of interest" description="Disordered" evidence="5">
    <location>
        <begin position="91"/>
        <end position="113"/>
    </location>
</feature>
<dbReference type="Proteomes" id="UP000237230">
    <property type="component" value="Unassembled WGS sequence"/>
</dbReference>
<dbReference type="PANTHER" id="PTHR30531:SF12">
    <property type="entry name" value="FLAGELLAR BIOSYNTHETIC PROTEIN FLHB"/>
    <property type="match status" value="1"/>
</dbReference>
<sequence length="113" mass="12522">MTHKQPRQAIALSYDGQQAPTLTAKGDDELAEAILALAREHEVPIYENAELVRLLARLELGEQIPEALYLTIAEIIAFAWQLRGRVPVGFSEEPAAERDITPDPLRLPPGRSL</sequence>
<keyword evidence="6" id="KW-0969">Cilium</keyword>
<name>A0A2S3X2I1_PSEPU</name>
<gene>
    <name evidence="6" type="ORF">BGP84_08060</name>
</gene>
<dbReference type="Pfam" id="PF01312">
    <property type="entry name" value="Bac_export_2"/>
    <property type="match status" value="1"/>
</dbReference>
<dbReference type="PANTHER" id="PTHR30531">
    <property type="entry name" value="FLAGELLAR BIOSYNTHETIC PROTEIN FLHB"/>
    <property type="match status" value="1"/>
</dbReference>
<dbReference type="AlphaFoldDB" id="A0A2S3X2I1"/>
<evidence type="ECO:0000313" key="6">
    <source>
        <dbReference type="EMBL" id="POG09683.1"/>
    </source>
</evidence>
<dbReference type="InterPro" id="IPR029025">
    <property type="entry name" value="T3SS_substrate_exporter_C"/>
</dbReference>
<protein>
    <recommendedName>
        <fullName evidence="2">Flagellar biosynthetic protein FlhB</fullName>
    </recommendedName>
</protein>